<dbReference type="Gene3D" id="3.40.50.10380">
    <property type="entry name" value="Malic enzyme, N-terminal domain"/>
    <property type="match status" value="1"/>
</dbReference>
<comment type="similarity">
    <text evidence="2 8">Belongs to the malic enzymes family.</text>
</comment>
<dbReference type="EC" id="1.1.1.38" evidence="12"/>
<evidence type="ECO:0000256" key="7">
    <source>
        <dbReference type="PIRSR" id="PIRSR000106-3"/>
    </source>
</evidence>
<evidence type="ECO:0000256" key="2">
    <source>
        <dbReference type="ARBA" id="ARBA00008785"/>
    </source>
</evidence>
<dbReference type="InterPro" id="IPR036291">
    <property type="entry name" value="NAD(P)-bd_dom_sf"/>
</dbReference>
<evidence type="ECO:0000256" key="8">
    <source>
        <dbReference type="RuleBase" id="RU003427"/>
    </source>
</evidence>
<feature type="binding site" evidence="7">
    <location>
        <position position="247"/>
    </location>
    <ligand>
        <name>a divalent metal cation</name>
        <dbReference type="ChEBI" id="CHEBI:60240"/>
    </ligand>
</feature>
<dbReference type="GO" id="GO:0005829">
    <property type="term" value="C:cytosol"/>
    <property type="evidence" value="ECO:0007669"/>
    <property type="project" value="TreeGrafter"/>
</dbReference>
<feature type="binding site" evidence="6">
    <location>
        <position position="415"/>
    </location>
    <ligand>
        <name>(S)-malate</name>
        <dbReference type="ChEBI" id="CHEBI:15589"/>
    </ligand>
</feature>
<dbReference type="Gene3D" id="3.40.50.720">
    <property type="entry name" value="NAD(P)-binding Rossmann-like Domain"/>
    <property type="match status" value="1"/>
</dbReference>
<dbReference type="Proteomes" id="UP000251995">
    <property type="component" value="Chromosome"/>
</dbReference>
<dbReference type="InterPro" id="IPR037062">
    <property type="entry name" value="Malic_N_dom_sf"/>
</dbReference>
<comment type="cofactor">
    <cofactor evidence="7">
        <name>Mg(2+)</name>
        <dbReference type="ChEBI" id="CHEBI:18420"/>
    </cofactor>
    <cofactor evidence="7">
        <name>Mn(2+)</name>
        <dbReference type="ChEBI" id="CHEBI:29035"/>
    </cofactor>
    <text evidence="7">Divalent metal cations. Prefers magnesium or manganese.</text>
</comment>
<feature type="binding site" evidence="7">
    <location>
        <position position="270"/>
    </location>
    <ligand>
        <name>a divalent metal cation</name>
        <dbReference type="ChEBI" id="CHEBI:60240"/>
    </ligand>
</feature>
<evidence type="ECO:0000313" key="12">
    <source>
        <dbReference type="EMBL" id="AXE40203.1"/>
    </source>
</evidence>
<dbReference type="SMART" id="SM00919">
    <property type="entry name" value="Malic_M"/>
    <property type="match status" value="1"/>
</dbReference>
<evidence type="ECO:0000256" key="1">
    <source>
        <dbReference type="ARBA" id="ARBA00001936"/>
    </source>
</evidence>
<evidence type="ECO:0000256" key="4">
    <source>
        <dbReference type="ARBA" id="ARBA00023027"/>
    </source>
</evidence>
<dbReference type="PANTHER" id="PTHR23406:SF34">
    <property type="entry name" value="NAD-DEPENDENT MALIC ENZYME, MITOCHONDRIAL"/>
    <property type="match status" value="1"/>
</dbReference>
<feature type="region of interest" description="Disordered" evidence="9">
    <location>
        <begin position="1"/>
        <end position="27"/>
    </location>
</feature>
<keyword evidence="3 7" id="KW-0479">Metal-binding</keyword>
<dbReference type="PROSITE" id="PS00331">
    <property type="entry name" value="MALIC_ENZYMES"/>
    <property type="match status" value="1"/>
</dbReference>
<dbReference type="GO" id="GO:0006108">
    <property type="term" value="P:malate metabolic process"/>
    <property type="evidence" value="ECO:0007669"/>
    <property type="project" value="TreeGrafter"/>
</dbReference>
<keyword evidence="13" id="KW-1185">Reference proteome</keyword>
<dbReference type="PIRSF" id="PIRSF000106">
    <property type="entry name" value="ME"/>
    <property type="match status" value="1"/>
</dbReference>
<dbReference type="GO" id="GO:0016616">
    <property type="term" value="F:oxidoreductase activity, acting on the CH-OH group of donors, NAD or NADP as acceptor"/>
    <property type="evidence" value="ECO:0007669"/>
    <property type="project" value="InterPro"/>
</dbReference>
<dbReference type="InterPro" id="IPR015884">
    <property type="entry name" value="Malic_enzyme_CS"/>
</dbReference>
<dbReference type="EMBL" id="CP025198">
    <property type="protein sequence ID" value="AXE40203.1"/>
    <property type="molecule type" value="Genomic_DNA"/>
</dbReference>
<feature type="active site" description="Proton donor" evidence="5">
    <location>
        <position position="102"/>
    </location>
</feature>
<keyword evidence="12" id="KW-0560">Oxidoreductase</keyword>
<dbReference type="InterPro" id="IPR001891">
    <property type="entry name" value="Malic_OxRdtase"/>
</dbReference>
<dbReference type="AlphaFoldDB" id="A0A344UY55"/>
<dbReference type="GO" id="GO:0051287">
    <property type="term" value="F:NAD binding"/>
    <property type="evidence" value="ECO:0007669"/>
    <property type="project" value="InterPro"/>
</dbReference>
<feature type="domain" description="Malic enzyme N-terminal" evidence="11">
    <location>
        <begin position="79"/>
        <end position="265"/>
    </location>
</feature>
<dbReference type="GO" id="GO:0004470">
    <property type="term" value="F:malic enzyme activity"/>
    <property type="evidence" value="ECO:0007669"/>
    <property type="project" value="InterPro"/>
</dbReference>
<evidence type="ECO:0000256" key="6">
    <source>
        <dbReference type="PIRSR" id="PIRSR000106-2"/>
    </source>
</evidence>
<comment type="cofactor">
    <cofactor evidence="1">
        <name>Mn(2+)</name>
        <dbReference type="ChEBI" id="CHEBI:29035"/>
    </cofactor>
</comment>
<dbReference type="InterPro" id="IPR012301">
    <property type="entry name" value="Malic_N_dom"/>
</dbReference>
<accession>A0A344UY55</accession>
<dbReference type="GO" id="GO:0046872">
    <property type="term" value="F:metal ion binding"/>
    <property type="evidence" value="ECO:0007669"/>
    <property type="project" value="UniProtKB-KW"/>
</dbReference>
<dbReference type="Pfam" id="PF00390">
    <property type="entry name" value="malic"/>
    <property type="match status" value="1"/>
</dbReference>
<dbReference type="KEGG" id="acij:JS278_03069"/>
<feature type="binding site" evidence="6">
    <location>
        <position position="459"/>
    </location>
    <ligand>
        <name>(S)-malate</name>
        <dbReference type="ChEBI" id="CHEBI:15589"/>
    </ligand>
</feature>
<evidence type="ECO:0000256" key="5">
    <source>
        <dbReference type="PIRSR" id="PIRSR000106-1"/>
    </source>
</evidence>
<dbReference type="OrthoDB" id="3314528at2"/>
<protein>
    <submittedName>
        <fullName evidence="12">Malate oxidoreductase [NAD]</fullName>
        <ecNumber evidence="12">1.1.1.38</ecNumber>
    </submittedName>
</protein>
<evidence type="ECO:0000313" key="13">
    <source>
        <dbReference type="Proteomes" id="UP000251995"/>
    </source>
</evidence>
<name>A0A344UY55_9ACTN</name>
<evidence type="ECO:0000259" key="11">
    <source>
        <dbReference type="SMART" id="SM01274"/>
    </source>
</evidence>
<dbReference type="SMART" id="SM01274">
    <property type="entry name" value="malic"/>
    <property type="match status" value="1"/>
</dbReference>
<sequence length="552" mass="59895">MVGRRDQHTPSTPTVPPALGDPVLNHGSGFTHAERSRLGLTGRLPTGVLDLQEQADRVYHNLHEVDSDLQRNLLLEQVHNRNETLYYKVIIDHLSELLPIVYDPTVGEAIKNYSDEYRGQRGVFLSIDRPDEIEASFATLGLGPDDVDLIVCTDAEQILGIGDWGVGGIQISVGKLAIYTAGAGIDPRRTIAVSLDVGTDNQLLLNDPFYLGNRHSRRRGDDYREFIERYISTAARLFPDALLHFEDFGPDHARAILDEHAERYRIFNDDVQGTGAVVMAALYAATSETGIPLTEQRMVVFGAGTAGVGIADQLRDAMVEAGADRQEAASRIWLVDKQGLLFDDTDGLRDFQKAYTRPASERPAGGTSPGQLEAIRAARPTILLGTSTRHGAFTRRVVEAMADATGRPIILPISNPTDRVEADPRDIIEWSKGRALVATGIPVEAFEYDGKEYTIGQANNFLVFPGIGLGVAVSGATRVTPGILAAAARGVAWAADEAGRGSSLLPDVENLRAVSATVARAVYEQAVAEGLATRSHEDVVQAIQDAMWSPRY</sequence>
<evidence type="ECO:0000256" key="3">
    <source>
        <dbReference type="ARBA" id="ARBA00022723"/>
    </source>
</evidence>
<dbReference type="InterPro" id="IPR046346">
    <property type="entry name" value="Aminoacid_DH-like_N_sf"/>
</dbReference>
<feature type="domain" description="Malic enzyme NAD-binding" evidence="10">
    <location>
        <begin position="271"/>
        <end position="527"/>
    </location>
</feature>
<dbReference type="NCBIfam" id="NF010052">
    <property type="entry name" value="PRK13529.1"/>
    <property type="match status" value="1"/>
</dbReference>
<dbReference type="SUPFAM" id="SSF53223">
    <property type="entry name" value="Aminoacid dehydrogenase-like, N-terminal domain"/>
    <property type="match status" value="1"/>
</dbReference>
<organism evidence="12 13">
    <name type="scientific">Acidipropionibacterium virtanenii</name>
    <dbReference type="NCBI Taxonomy" id="2057246"/>
    <lineage>
        <taxon>Bacteria</taxon>
        <taxon>Bacillati</taxon>
        <taxon>Actinomycetota</taxon>
        <taxon>Actinomycetes</taxon>
        <taxon>Propionibacteriales</taxon>
        <taxon>Propionibacteriaceae</taxon>
        <taxon>Acidipropionibacterium</taxon>
    </lineage>
</organism>
<dbReference type="PRINTS" id="PR00072">
    <property type="entry name" value="MALOXRDTASE"/>
</dbReference>
<dbReference type="Pfam" id="PF03949">
    <property type="entry name" value="Malic_M"/>
    <property type="match status" value="1"/>
</dbReference>
<feature type="active site" description="Proton acceptor" evidence="5">
    <location>
        <position position="175"/>
    </location>
</feature>
<feature type="binding site" evidence="7">
    <location>
        <position position="246"/>
    </location>
    <ligand>
        <name>a divalent metal cation</name>
        <dbReference type="ChEBI" id="CHEBI:60240"/>
    </ligand>
</feature>
<reference evidence="12 13" key="1">
    <citation type="submission" date="2017-12" db="EMBL/GenBank/DDBJ databases">
        <title>The whole genome sequence of the Acidipropionibacterium virtanenii sp. nov. type strain JS278.</title>
        <authorList>
            <person name="Laine P."/>
            <person name="Deptula P."/>
            <person name="Varmanen P."/>
            <person name="Auvinen P."/>
        </authorList>
    </citation>
    <scope>NUCLEOTIDE SEQUENCE [LARGE SCALE GENOMIC DNA]</scope>
    <source>
        <strain evidence="12 13">JS278</strain>
    </source>
</reference>
<proteinExistence type="inferred from homology"/>
<gene>
    <name evidence="12" type="primary">mez</name>
    <name evidence="12" type="ORF">JS278_03069</name>
</gene>
<dbReference type="PANTHER" id="PTHR23406">
    <property type="entry name" value="MALIC ENZYME-RELATED"/>
    <property type="match status" value="1"/>
</dbReference>
<evidence type="ECO:0000259" key="10">
    <source>
        <dbReference type="SMART" id="SM00919"/>
    </source>
</evidence>
<dbReference type="RefSeq" id="WP_114045947.1">
    <property type="nucleotide sequence ID" value="NZ_CP025198.1"/>
</dbReference>
<dbReference type="InterPro" id="IPR012302">
    <property type="entry name" value="Malic_NAD-bd"/>
</dbReference>
<evidence type="ECO:0000256" key="9">
    <source>
        <dbReference type="SAM" id="MobiDB-lite"/>
    </source>
</evidence>
<dbReference type="SUPFAM" id="SSF51735">
    <property type="entry name" value="NAD(P)-binding Rossmann-fold domains"/>
    <property type="match status" value="1"/>
</dbReference>
<keyword evidence="4" id="KW-0520">NAD</keyword>